<sequence>MVDLNRDPRTDRGERITYTSSDAFEFTQILDQSAQPQEIFGDLELPEGATHGDGPFPCVVMCHGSYGWRSHHLDYADMFHGMGIATFRPHSFEARGTREVSTTQVEVTMAMMIADAYAALKLLAAHPKIDATRVAIAGWSLGGGMAAYSAWEPLIEKLSPDGLRFAAHMPVYPACHIRTEDNRWSSAPMCILMGEAEDYTPAAPAVELVEDINAHGGNAEIILYPDSYHSFDSTDPVEYLPDVIALPPGRSATVKLDGRMLTDSGKDVSTRDGRLEGFATLAKFGAHIGGNPPMREKAFADAKAFMTRTLLT</sequence>
<reference evidence="3 4" key="1">
    <citation type="journal article" date="2016" name="Int. J. Syst. Evol. Microbiol.">
        <title>Pyruvatibacter mobilis gen. nov., sp. nov., a marine bacterium from the culture broth of Picochlorum sp. 122.</title>
        <authorList>
            <person name="Wang G."/>
            <person name="Tang M."/>
            <person name="Wu H."/>
            <person name="Dai S."/>
            <person name="Li T."/>
            <person name="Chen C."/>
            <person name="He H."/>
            <person name="Fan J."/>
            <person name="Xiang W."/>
            <person name="Li X."/>
        </authorList>
    </citation>
    <scope>NUCLEOTIDE SEQUENCE [LARGE SCALE GENOMIC DNA]</scope>
    <source>
        <strain evidence="3 4">GYP-11</strain>
    </source>
</reference>
<dbReference type="SUPFAM" id="SSF53474">
    <property type="entry name" value="alpha/beta-Hydrolases"/>
    <property type="match status" value="1"/>
</dbReference>
<dbReference type="PANTHER" id="PTHR22946:SF9">
    <property type="entry name" value="POLYKETIDE TRANSFERASE AF380"/>
    <property type="match status" value="1"/>
</dbReference>
<dbReference type="InterPro" id="IPR002925">
    <property type="entry name" value="Dienelactn_hydro"/>
</dbReference>
<name>A0A845QCH7_9HYPH</name>
<dbReference type="EMBL" id="WXYQ01000006">
    <property type="protein sequence ID" value="NBG96124.1"/>
    <property type="molecule type" value="Genomic_DNA"/>
</dbReference>
<keyword evidence="1 3" id="KW-0378">Hydrolase</keyword>
<dbReference type="InterPro" id="IPR029058">
    <property type="entry name" value="AB_hydrolase_fold"/>
</dbReference>
<dbReference type="GeneID" id="300654835"/>
<gene>
    <name evidence="3" type="ORF">GTQ45_10310</name>
</gene>
<evidence type="ECO:0000313" key="3">
    <source>
        <dbReference type="EMBL" id="NBG96124.1"/>
    </source>
</evidence>
<accession>A0A845QCH7</accession>
<evidence type="ECO:0000313" key="4">
    <source>
        <dbReference type="Proteomes" id="UP000470384"/>
    </source>
</evidence>
<organism evidence="3 4">
    <name type="scientific">Pyruvatibacter mobilis</name>
    <dbReference type="NCBI Taxonomy" id="1712261"/>
    <lineage>
        <taxon>Bacteria</taxon>
        <taxon>Pseudomonadati</taxon>
        <taxon>Pseudomonadota</taxon>
        <taxon>Alphaproteobacteria</taxon>
        <taxon>Hyphomicrobiales</taxon>
        <taxon>Parvibaculaceae</taxon>
        <taxon>Pyruvatibacter</taxon>
    </lineage>
</organism>
<dbReference type="OrthoDB" id="3647650at2"/>
<dbReference type="RefSeq" id="WP_160588085.1">
    <property type="nucleotide sequence ID" value="NZ_BMHN01000001.1"/>
</dbReference>
<dbReference type="InterPro" id="IPR050261">
    <property type="entry name" value="FrsA_esterase"/>
</dbReference>
<protein>
    <submittedName>
        <fullName evidence="3">Alpha/beta hydrolase fold domain-containing protein</fullName>
    </submittedName>
</protein>
<dbReference type="Pfam" id="PF01738">
    <property type="entry name" value="DLH"/>
    <property type="match status" value="1"/>
</dbReference>
<evidence type="ECO:0000259" key="2">
    <source>
        <dbReference type="Pfam" id="PF01738"/>
    </source>
</evidence>
<dbReference type="Proteomes" id="UP000470384">
    <property type="component" value="Unassembled WGS sequence"/>
</dbReference>
<proteinExistence type="predicted"/>
<comment type="caution">
    <text evidence="3">The sequence shown here is derived from an EMBL/GenBank/DDBJ whole genome shotgun (WGS) entry which is preliminary data.</text>
</comment>
<evidence type="ECO:0000256" key="1">
    <source>
        <dbReference type="ARBA" id="ARBA00022801"/>
    </source>
</evidence>
<dbReference type="Gene3D" id="3.40.50.1820">
    <property type="entry name" value="alpha/beta hydrolase"/>
    <property type="match status" value="1"/>
</dbReference>
<dbReference type="AlphaFoldDB" id="A0A845QCH7"/>
<keyword evidence="4" id="KW-1185">Reference proteome</keyword>
<dbReference type="PANTHER" id="PTHR22946">
    <property type="entry name" value="DIENELACTONE HYDROLASE DOMAIN-CONTAINING PROTEIN-RELATED"/>
    <property type="match status" value="1"/>
</dbReference>
<dbReference type="GO" id="GO:0052689">
    <property type="term" value="F:carboxylic ester hydrolase activity"/>
    <property type="evidence" value="ECO:0007669"/>
    <property type="project" value="UniProtKB-ARBA"/>
</dbReference>
<feature type="domain" description="Dienelactone hydrolase" evidence="2">
    <location>
        <begin position="55"/>
        <end position="236"/>
    </location>
</feature>